<evidence type="ECO:0000313" key="14">
    <source>
        <dbReference type="Proteomes" id="UP000326702"/>
    </source>
</evidence>
<evidence type="ECO:0000256" key="8">
    <source>
        <dbReference type="PIRSR" id="PIRSR000102-1"/>
    </source>
</evidence>
<dbReference type="InterPro" id="IPR001557">
    <property type="entry name" value="L-lactate/malate_DH"/>
</dbReference>
<keyword evidence="7" id="KW-0963">Cytoplasm</keyword>
<dbReference type="Pfam" id="PF00056">
    <property type="entry name" value="Ldh_1_N"/>
    <property type="match status" value="1"/>
</dbReference>
<dbReference type="PIRSF" id="PIRSF000102">
    <property type="entry name" value="Lac_mal_DH"/>
    <property type="match status" value="1"/>
</dbReference>
<accession>A0A5P9Q950</accession>
<dbReference type="GO" id="GO:0005737">
    <property type="term" value="C:cytoplasm"/>
    <property type="evidence" value="ECO:0007669"/>
    <property type="project" value="UniProtKB-SubCell"/>
</dbReference>
<feature type="modified residue" description="Phosphotyrosine" evidence="7">
    <location>
        <position position="248"/>
    </location>
</feature>
<sequence length="340" mass="35373">MAPSAAPGITGGHPENAAASGTRPEGRPSKVSIVGAGAVGATTAYAMLMRGAARNVALLDINKAKVDAEVLDLQHGIQFMPQANVEGSDDVAVCAGSDVVVVTAGAKQKPGQTRMDLAGDTITLMKRILPGLLEVAPNAIYLMVTNPVDVVTYAALRFSGLPANQLFGSGTVLDSSRLRFLVAERAGVAVQNVHAYIAGEHGDSEIPLWSSATIGGIPLRDWPGVGGLSPLTDQDLERMHHEVVHSAYEIIAGKGATNYAIALAATRIVEAILDDQHTVLPVSSLLEDYDGISDVCLSVPSVVDRTGVRETIPTPMSDEERAGLRASADALRAAAQQFGV</sequence>
<gene>
    <name evidence="7" type="primary">ldh</name>
    <name evidence="13" type="ORF">KDY119_01479</name>
</gene>
<feature type="binding site" evidence="7">
    <location>
        <position position="65"/>
    </location>
    <ligand>
        <name>NAD(+)</name>
        <dbReference type="ChEBI" id="CHEBI:57540"/>
    </ligand>
</feature>
<feature type="binding site" evidence="7">
    <location>
        <position position="257"/>
    </location>
    <ligand>
        <name>substrate</name>
    </ligand>
</feature>
<evidence type="ECO:0000256" key="3">
    <source>
        <dbReference type="ARBA" id="ARBA00012967"/>
    </source>
</evidence>
<feature type="binding site" evidence="7">
    <location>
        <position position="114"/>
    </location>
    <ligand>
        <name>substrate</name>
    </ligand>
</feature>
<dbReference type="OrthoDB" id="9802969at2"/>
<feature type="active site" description="Proton acceptor" evidence="7 8">
    <location>
        <position position="201"/>
    </location>
</feature>
<dbReference type="KEGG" id="lxl:KDY119_01479"/>
<feature type="binding site" evidence="7 9">
    <location>
        <position position="60"/>
    </location>
    <ligand>
        <name>NAD(+)</name>
        <dbReference type="ChEBI" id="CHEBI:57540"/>
    </ligand>
</feature>
<feature type="binding site" evidence="7 9">
    <location>
        <begin position="144"/>
        <end position="146"/>
    </location>
    <ligand>
        <name>NAD(+)</name>
        <dbReference type="ChEBI" id="CHEBI:57540"/>
    </ligand>
</feature>
<evidence type="ECO:0000256" key="1">
    <source>
        <dbReference type="ARBA" id="ARBA00004843"/>
    </source>
</evidence>
<dbReference type="InterPro" id="IPR036291">
    <property type="entry name" value="NAD(P)-bd_dom_sf"/>
</dbReference>
<evidence type="ECO:0000256" key="10">
    <source>
        <dbReference type="SAM" id="MobiDB-lite"/>
    </source>
</evidence>
<proteinExistence type="inferred from homology"/>
<dbReference type="AlphaFoldDB" id="A0A5P9Q950"/>
<evidence type="ECO:0000256" key="9">
    <source>
        <dbReference type="PIRSR" id="PIRSR000102-3"/>
    </source>
</evidence>
<feature type="binding site" evidence="7">
    <location>
        <begin position="146"/>
        <end position="149"/>
    </location>
    <ligand>
        <name>substrate</name>
    </ligand>
</feature>
<feature type="binding site" evidence="7">
    <location>
        <begin position="105"/>
        <end position="106"/>
    </location>
    <ligand>
        <name>NAD(+)</name>
        <dbReference type="ChEBI" id="CHEBI:57540"/>
    </ligand>
</feature>
<feature type="binding site" evidence="9">
    <location>
        <begin position="35"/>
        <end position="40"/>
    </location>
    <ligand>
        <name>NAD(+)</name>
        <dbReference type="ChEBI" id="CHEBI:57540"/>
    </ligand>
</feature>
<feature type="binding site" evidence="7">
    <location>
        <position position="108"/>
    </location>
    <ligand>
        <name>substrate</name>
    </ligand>
</feature>
<evidence type="ECO:0000256" key="2">
    <source>
        <dbReference type="ARBA" id="ARBA00006054"/>
    </source>
</evidence>
<dbReference type="Pfam" id="PF02866">
    <property type="entry name" value="Ldh_1_C"/>
    <property type="match status" value="1"/>
</dbReference>
<evidence type="ECO:0000256" key="6">
    <source>
        <dbReference type="ARBA" id="ARBA00049258"/>
    </source>
</evidence>
<keyword evidence="7" id="KW-0597">Phosphoprotein</keyword>
<evidence type="ECO:0000259" key="11">
    <source>
        <dbReference type="Pfam" id="PF00056"/>
    </source>
</evidence>
<dbReference type="Proteomes" id="UP000326702">
    <property type="component" value="Chromosome"/>
</dbReference>
<dbReference type="InterPro" id="IPR022383">
    <property type="entry name" value="Lactate/malate_DH_C"/>
</dbReference>
<evidence type="ECO:0000259" key="12">
    <source>
        <dbReference type="Pfam" id="PF02866"/>
    </source>
</evidence>
<dbReference type="Gene3D" id="3.40.50.720">
    <property type="entry name" value="NAD(P)-binding Rossmann-like Domain"/>
    <property type="match status" value="1"/>
</dbReference>
<feature type="region of interest" description="Disordered" evidence="10">
    <location>
        <begin position="1"/>
        <end position="30"/>
    </location>
</feature>
<keyword evidence="7" id="KW-0021">Allosteric enzyme</keyword>
<name>A0A5P9Q950_9MICO</name>
<dbReference type="Gene3D" id="3.90.110.10">
    <property type="entry name" value="Lactate dehydrogenase/glycoside hydrolase, family 4, C-terminal"/>
    <property type="match status" value="1"/>
</dbReference>
<feature type="binding site" evidence="7">
    <location>
        <begin position="174"/>
        <end position="177"/>
    </location>
    <ligand>
        <name>substrate</name>
    </ligand>
</feature>
<comment type="subcellular location">
    <subcellularLocation>
        <location evidence="7">Cytoplasm</location>
    </subcellularLocation>
</comment>
<dbReference type="PANTHER" id="PTHR43128:SF16">
    <property type="entry name" value="L-LACTATE DEHYDROGENASE"/>
    <property type="match status" value="1"/>
</dbReference>
<keyword evidence="14" id="KW-1185">Reference proteome</keyword>
<dbReference type="PANTHER" id="PTHR43128">
    <property type="entry name" value="L-2-HYDROXYCARBOXYLATE DEHYDROGENASE (NAD(P)(+))"/>
    <property type="match status" value="1"/>
</dbReference>
<dbReference type="EMBL" id="CP045529">
    <property type="protein sequence ID" value="QFU97973.1"/>
    <property type="molecule type" value="Genomic_DNA"/>
</dbReference>
<dbReference type="NCBIfam" id="TIGR01771">
    <property type="entry name" value="L-LDH-NAD"/>
    <property type="match status" value="1"/>
</dbReference>
<dbReference type="InterPro" id="IPR001236">
    <property type="entry name" value="Lactate/malate_DH_N"/>
</dbReference>
<dbReference type="InterPro" id="IPR018177">
    <property type="entry name" value="L-lactate_DH_AS"/>
</dbReference>
<dbReference type="GO" id="GO:0006089">
    <property type="term" value="P:lactate metabolic process"/>
    <property type="evidence" value="ECO:0007669"/>
    <property type="project" value="TreeGrafter"/>
</dbReference>
<comment type="pathway">
    <text evidence="1 7">Fermentation; pyruvate fermentation to lactate; (S)-lactate from pyruvate: step 1/1.</text>
</comment>
<evidence type="ECO:0000256" key="5">
    <source>
        <dbReference type="ARBA" id="ARBA00023027"/>
    </source>
</evidence>
<comment type="activity regulation">
    <text evidence="7">Allosterically activated by fructose 1,6-bisphosphate (FBP).</text>
</comment>
<dbReference type="UniPathway" id="UPA00554">
    <property type="reaction ID" value="UER00611"/>
</dbReference>
<comment type="function">
    <text evidence="7">Catalyzes the conversion of lactate to pyruvate.</text>
</comment>
<evidence type="ECO:0000313" key="13">
    <source>
        <dbReference type="EMBL" id="QFU97973.1"/>
    </source>
</evidence>
<dbReference type="SUPFAM" id="SSF56327">
    <property type="entry name" value="LDH C-terminal domain-like"/>
    <property type="match status" value="1"/>
</dbReference>
<dbReference type="SUPFAM" id="SSF51735">
    <property type="entry name" value="NAD(P)-binding Rossmann-fold domains"/>
    <property type="match status" value="1"/>
</dbReference>
<feature type="domain" description="Lactate/malate dehydrogenase N-terminal" evidence="11">
    <location>
        <begin position="30"/>
        <end position="168"/>
    </location>
</feature>
<feature type="binding site" evidence="7">
    <location>
        <position position="194"/>
    </location>
    <ligand>
        <name>beta-D-fructose 1,6-bisphosphate</name>
        <dbReference type="ChEBI" id="CHEBI:32966"/>
        <note>allosteric activator</note>
    </ligand>
</feature>
<feature type="domain" description="Lactate/malate dehydrogenase C-terminal" evidence="12">
    <location>
        <begin position="171"/>
        <end position="335"/>
    </location>
</feature>
<feature type="binding site" evidence="7">
    <location>
        <position position="39"/>
    </location>
    <ligand>
        <name>NAD(+)</name>
        <dbReference type="ChEBI" id="CHEBI:57540"/>
    </ligand>
</feature>
<dbReference type="InterPro" id="IPR011304">
    <property type="entry name" value="L-lactate_DH"/>
</dbReference>
<dbReference type="GO" id="GO:0004459">
    <property type="term" value="F:L-lactate dehydrogenase (NAD+) activity"/>
    <property type="evidence" value="ECO:0007669"/>
    <property type="project" value="UniProtKB-UniRule"/>
</dbReference>
<reference evidence="13 14" key="1">
    <citation type="submission" date="2019-10" db="EMBL/GenBank/DDBJ databases">
        <title>Genome sequence of Luteimicrobium xylanilyticum HY-24.</title>
        <authorList>
            <person name="Kim D.Y."/>
            <person name="Park H.-Y."/>
        </authorList>
    </citation>
    <scope>NUCLEOTIDE SEQUENCE [LARGE SCALE GENOMIC DNA]</scope>
    <source>
        <strain evidence="13 14">HY-24</strain>
    </source>
</reference>
<comment type="catalytic activity">
    <reaction evidence="6 7">
        <text>(S)-lactate + NAD(+) = pyruvate + NADH + H(+)</text>
        <dbReference type="Rhea" id="RHEA:23444"/>
        <dbReference type="ChEBI" id="CHEBI:15361"/>
        <dbReference type="ChEBI" id="CHEBI:15378"/>
        <dbReference type="ChEBI" id="CHEBI:16651"/>
        <dbReference type="ChEBI" id="CHEBI:57540"/>
        <dbReference type="ChEBI" id="CHEBI:57945"/>
        <dbReference type="EC" id="1.1.1.27"/>
    </reaction>
</comment>
<comment type="subunit">
    <text evidence="7">Homotetramer.</text>
</comment>
<organism evidence="13 14">
    <name type="scientific">Luteimicrobium xylanilyticum</name>
    <dbReference type="NCBI Taxonomy" id="1133546"/>
    <lineage>
        <taxon>Bacteria</taxon>
        <taxon>Bacillati</taxon>
        <taxon>Actinomycetota</taxon>
        <taxon>Actinomycetes</taxon>
        <taxon>Micrococcales</taxon>
        <taxon>Luteimicrobium</taxon>
    </lineage>
</organism>
<feature type="binding site" evidence="7">
    <location>
        <position position="169"/>
    </location>
    <ligand>
        <name>NAD(+)</name>
        <dbReference type="ChEBI" id="CHEBI:57540"/>
    </ligand>
</feature>
<comment type="similarity">
    <text evidence="2 7">Belongs to the LDH/MDH superfamily. LDH family.</text>
</comment>
<feature type="binding site" evidence="7">
    <location>
        <position position="179"/>
    </location>
    <ligand>
        <name>beta-D-fructose 1,6-bisphosphate</name>
        <dbReference type="ChEBI" id="CHEBI:32966"/>
        <note>allosteric activator</note>
    </ligand>
</feature>
<protein>
    <recommendedName>
        <fullName evidence="3 7">L-lactate dehydrogenase</fullName>
        <shortName evidence="7">L-LDH</shortName>
        <ecNumber evidence="3 7">1.1.1.27</ecNumber>
    </recommendedName>
</protein>
<dbReference type="RefSeq" id="WP_083890914.1">
    <property type="nucleotide sequence ID" value="NZ_BAABIH010000035.1"/>
</dbReference>
<dbReference type="PROSITE" id="PS00064">
    <property type="entry name" value="L_LDH"/>
    <property type="match status" value="1"/>
</dbReference>
<dbReference type="PRINTS" id="PR00086">
    <property type="entry name" value="LLDHDRGNASE"/>
</dbReference>
<dbReference type="CDD" id="cd05292">
    <property type="entry name" value="LDH_2"/>
    <property type="match status" value="1"/>
</dbReference>
<dbReference type="HAMAP" id="MF_00488">
    <property type="entry name" value="Lactate_dehydrog"/>
    <property type="match status" value="1"/>
</dbReference>
<comment type="caution">
    <text evidence="7">Lacks conserved residue(s) required for the propagation of feature annotation.</text>
</comment>
<evidence type="ECO:0000256" key="4">
    <source>
        <dbReference type="ARBA" id="ARBA00023002"/>
    </source>
</evidence>
<dbReference type="InterPro" id="IPR015955">
    <property type="entry name" value="Lactate_DH/Glyco_Ohase_4_C"/>
</dbReference>
<dbReference type="EC" id="1.1.1.27" evidence="3 7"/>
<evidence type="ECO:0000256" key="7">
    <source>
        <dbReference type="HAMAP-Rule" id="MF_00488"/>
    </source>
</evidence>
<keyword evidence="5 7" id="KW-0520">NAD</keyword>
<dbReference type="GO" id="GO:0006096">
    <property type="term" value="P:glycolytic process"/>
    <property type="evidence" value="ECO:0007669"/>
    <property type="project" value="UniProtKB-UniRule"/>
</dbReference>
<keyword evidence="4 7" id="KW-0560">Oxidoreductase</keyword>